<dbReference type="GO" id="GO:0016301">
    <property type="term" value="F:kinase activity"/>
    <property type="evidence" value="ECO:0007669"/>
    <property type="project" value="UniProtKB-KW"/>
</dbReference>
<evidence type="ECO:0000256" key="1">
    <source>
        <dbReference type="SAM" id="SignalP"/>
    </source>
</evidence>
<keyword evidence="2" id="KW-0418">Kinase</keyword>
<reference evidence="2 3" key="1">
    <citation type="submission" date="2020-10" db="EMBL/GenBank/DDBJ databases">
        <title>Connecting structure to function with the recovery of over 1000 high-quality activated sludge metagenome-assembled genomes encoding full-length rRNA genes using long-read sequencing.</title>
        <authorList>
            <person name="Singleton C.M."/>
            <person name="Petriglieri F."/>
            <person name="Kristensen J.M."/>
            <person name="Kirkegaard R.H."/>
            <person name="Michaelsen T.Y."/>
            <person name="Andersen M.H."/>
            <person name="Karst S.M."/>
            <person name="Dueholm M.S."/>
            <person name="Nielsen P.H."/>
            <person name="Albertsen M."/>
        </authorList>
    </citation>
    <scope>NUCLEOTIDE SEQUENCE [LARGE SCALE GENOMIC DNA]</scope>
    <source>
        <strain evidence="2">Ribe_18-Q3-R11-54_BAT3C.373</strain>
    </source>
</reference>
<accession>A0A9D7SBS2</accession>
<evidence type="ECO:0000313" key="2">
    <source>
        <dbReference type="EMBL" id="MBK9718745.1"/>
    </source>
</evidence>
<evidence type="ECO:0000313" key="3">
    <source>
        <dbReference type="Proteomes" id="UP000808349"/>
    </source>
</evidence>
<protein>
    <submittedName>
        <fullName evidence="2">CotH kinase family protein</fullName>
    </submittedName>
</protein>
<dbReference type="InterPro" id="IPR014867">
    <property type="entry name" value="Spore_coat_CotH_CotH2/3/7"/>
</dbReference>
<name>A0A9D7SBS2_9BACT</name>
<keyword evidence="1" id="KW-0732">Signal</keyword>
<gene>
    <name evidence="2" type="ORF">IPO85_14760</name>
</gene>
<dbReference type="AlphaFoldDB" id="A0A9D7SBS2"/>
<proteinExistence type="predicted"/>
<keyword evidence="2" id="KW-0808">Transferase</keyword>
<comment type="caution">
    <text evidence="2">The sequence shown here is derived from an EMBL/GenBank/DDBJ whole genome shotgun (WGS) entry which is preliminary data.</text>
</comment>
<dbReference type="Proteomes" id="UP000808349">
    <property type="component" value="Unassembled WGS sequence"/>
</dbReference>
<organism evidence="2 3">
    <name type="scientific">Candidatus Defluviibacterium haderslevense</name>
    <dbReference type="NCBI Taxonomy" id="2981993"/>
    <lineage>
        <taxon>Bacteria</taxon>
        <taxon>Pseudomonadati</taxon>
        <taxon>Bacteroidota</taxon>
        <taxon>Saprospiria</taxon>
        <taxon>Saprospirales</taxon>
        <taxon>Saprospiraceae</taxon>
        <taxon>Candidatus Defluviibacterium</taxon>
    </lineage>
</organism>
<feature type="chain" id="PRO_5039725925" evidence="1">
    <location>
        <begin position="19"/>
        <end position="907"/>
    </location>
</feature>
<dbReference type="EMBL" id="JADKFW010000012">
    <property type="protein sequence ID" value="MBK9718745.1"/>
    <property type="molecule type" value="Genomic_DNA"/>
</dbReference>
<dbReference type="InterPro" id="IPR026444">
    <property type="entry name" value="Secre_tail"/>
</dbReference>
<sequence>MKSILSFIFSLFCFFIQAQTIKLDSSNLPICIIDTRGKTIANEPKILAHMKIIYNGPGKTNSVKDLKYNYNNFIAIEIRGNSSQSYPQKQYGIELRDSVSGNDLDTSILDMPKEEDWILYAPYNDISLLRNVMTYHFWNEMGHWGPRTRLCELVLNNEYVGVYIMMESIKRDPNRVDVSKMTTTDTSGLDRTGGYIMKVDKKNNASDLSFVSKVKSTTNQDITWLYHYPDSKDIKPVQQNYIRNFIDTVELLMASSKFADPLNGYKKYLGVNTFIDYFLISEFSRNIDAYKASSYFYKEKLAEDGSEGKLKAGPVWDYNFAFGNASFCSGGQTNGWMYDGCVPATLPTPIIWRRLLADSNYVNMVKCRYLELRKTIWDTSYLFQYLNKYAFDTLDAAQKRHFTKWKILGTNPGGFNAYVASSYPDEMNRLKNWIRNRLTWMDANLPGRCFPPPAVAKIEIPLDPECFSGNRPTIQKNHPFNTAPFNYQGMEKISTIPADIIRWVLVELRDPLDSTKIVDRRAALLRSDSVLVDTNFKAGVFFPKAIGNQDYVIVVRYDALAFLMSKEKVELPNDNDYNLNRGHNVNTISNQSPIIYTSDWLGVDTLFICEGKNLYIRDTNLIKLGYSFVQHSLTTSGPHIDMLNTHEAILNFDSAKFYTFEIYLNCNNQSTIRSRINVKVWPNPVAHILGPDSFCLNDSIKLQSDLSKYYYWNTGERSQAIWVNQPAKYDLQVYNEHNCISTTSKVVTQFPEIKGTVESIAGTQSSACKFYFVPENPFYRYTYLWSTGAISDTIETNDKLVTLTVSDSNQCKKEYSMMCSLVSNVDPNINAIQIIPNPSNGSFSIISPFVLHDLRIYSSTGVQVYPSKSIEVDLFIGVINFNHFSSGIYFGKTMGDGKQIVFKIVVR</sequence>
<feature type="signal peptide" evidence="1">
    <location>
        <begin position="1"/>
        <end position="18"/>
    </location>
</feature>
<dbReference type="Pfam" id="PF08757">
    <property type="entry name" value="CotH"/>
    <property type="match status" value="1"/>
</dbReference>
<dbReference type="NCBIfam" id="TIGR04183">
    <property type="entry name" value="Por_Secre_tail"/>
    <property type="match status" value="1"/>
</dbReference>